<sequence length="91" mass="9984">MSSQQQTNEPTLALVHAADYYDALTLAKAYFEEADALFTAIRNEASSDNPDMSVIERLAGLGQRESDDNAGHYGNEADKLKMGLKEQGWST</sequence>
<feature type="region of interest" description="Disordered" evidence="1">
    <location>
        <begin position="63"/>
        <end position="91"/>
    </location>
</feature>
<evidence type="ECO:0000256" key="1">
    <source>
        <dbReference type="SAM" id="MobiDB-lite"/>
    </source>
</evidence>
<reference evidence="2 3" key="1">
    <citation type="journal article" date="2021" name="Front. Microbiol.">
        <title>Aerobic Denitrification and Heterotrophic Sulfur Oxidation in the Genus Halomonas Revealed by Six Novel Species Characterizations and Genome-Based Analysis.</title>
        <authorList>
            <person name="Wang L."/>
            <person name="Shao Z."/>
        </authorList>
    </citation>
    <scope>NUCLEOTIDE SEQUENCE [LARGE SCALE GENOMIC DNA]</scope>
    <source>
        <strain evidence="2 3">MCCC 1A11036</strain>
    </source>
</reference>
<organism evidence="2 3">
    <name type="scientific">Billgrantia zhangzhouensis</name>
    <dbReference type="NCBI Taxonomy" id="2733481"/>
    <lineage>
        <taxon>Bacteria</taxon>
        <taxon>Pseudomonadati</taxon>
        <taxon>Pseudomonadota</taxon>
        <taxon>Gammaproteobacteria</taxon>
        <taxon>Oceanospirillales</taxon>
        <taxon>Halomonadaceae</taxon>
        <taxon>Billgrantia</taxon>
    </lineage>
</organism>
<gene>
    <name evidence="2" type="ORF">HOP51_08585</name>
</gene>
<keyword evidence="3" id="KW-1185">Reference proteome</keyword>
<protein>
    <submittedName>
        <fullName evidence="2">Uncharacterized protein</fullName>
    </submittedName>
</protein>
<feature type="compositionally biased region" description="Basic and acidic residues" evidence="1">
    <location>
        <begin position="64"/>
        <end position="84"/>
    </location>
</feature>
<dbReference type="Proteomes" id="UP001320122">
    <property type="component" value="Unassembled WGS sequence"/>
</dbReference>
<dbReference type="RefSeq" id="WP_234273529.1">
    <property type="nucleotide sequence ID" value="NZ_JABFTT010000005.1"/>
</dbReference>
<dbReference type="EMBL" id="JABFTT010000005">
    <property type="protein sequence ID" value="MCE8020170.1"/>
    <property type="molecule type" value="Genomic_DNA"/>
</dbReference>
<evidence type="ECO:0000313" key="2">
    <source>
        <dbReference type="EMBL" id="MCE8020170.1"/>
    </source>
</evidence>
<accession>A0ABS9AEN3</accession>
<proteinExistence type="predicted"/>
<name>A0ABS9AEN3_9GAMM</name>
<evidence type="ECO:0000313" key="3">
    <source>
        <dbReference type="Proteomes" id="UP001320122"/>
    </source>
</evidence>
<comment type="caution">
    <text evidence="2">The sequence shown here is derived from an EMBL/GenBank/DDBJ whole genome shotgun (WGS) entry which is preliminary data.</text>
</comment>